<reference evidence="1" key="2">
    <citation type="journal article" date="2015" name="Data Brief">
        <title>Shoot transcriptome of the giant reed, Arundo donax.</title>
        <authorList>
            <person name="Barrero R.A."/>
            <person name="Guerrero F.D."/>
            <person name="Moolhuijzen P."/>
            <person name="Goolsby J.A."/>
            <person name="Tidwell J."/>
            <person name="Bellgard S.E."/>
            <person name="Bellgard M.I."/>
        </authorList>
    </citation>
    <scope>NUCLEOTIDE SEQUENCE</scope>
    <source>
        <tissue evidence="1">Shoot tissue taken approximately 20 cm above the soil surface</tissue>
    </source>
</reference>
<name>A0A0A8ZY22_ARUDO</name>
<organism evidence="1">
    <name type="scientific">Arundo donax</name>
    <name type="common">Giant reed</name>
    <name type="synonym">Donax arundinaceus</name>
    <dbReference type="NCBI Taxonomy" id="35708"/>
    <lineage>
        <taxon>Eukaryota</taxon>
        <taxon>Viridiplantae</taxon>
        <taxon>Streptophyta</taxon>
        <taxon>Embryophyta</taxon>
        <taxon>Tracheophyta</taxon>
        <taxon>Spermatophyta</taxon>
        <taxon>Magnoliopsida</taxon>
        <taxon>Liliopsida</taxon>
        <taxon>Poales</taxon>
        <taxon>Poaceae</taxon>
        <taxon>PACMAD clade</taxon>
        <taxon>Arundinoideae</taxon>
        <taxon>Arundineae</taxon>
        <taxon>Arundo</taxon>
    </lineage>
</organism>
<evidence type="ECO:0000313" key="1">
    <source>
        <dbReference type="EMBL" id="JAD41640.1"/>
    </source>
</evidence>
<dbReference type="EMBL" id="GBRH01256255">
    <property type="protein sequence ID" value="JAD41640.1"/>
    <property type="molecule type" value="Transcribed_RNA"/>
</dbReference>
<protein>
    <submittedName>
        <fullName evidence="1">Uncharacterized protein</fullName>
    </submittedName>
</protein>
<proteinExistence type="predicted"/>
<reference evidence="1" key="1">
    <citation type="submission" date="2014-09" db="EMBL/GenBank/DDBJ databases">
        <authorList>
            <person name="Magalhaes I.L.F."/>
            <person name="Oliveira U."/>
            <person name="Santos F.R."/>
            <person name="Vidigal T.H.D.A."/>
            <person name="Brescovit A.D."/>
            <person name="Santos A.J."/>
        </authorList>
    </citation>
    <scope>NUCLEOTIDE SEQUENCE</scope>
    <source>
        <tissue evidence="1">Shoot tissue taken approximately 20 cm above the soil surface</tissue>
    </source>
</reference>
<dbReference type="AlphaFoldDB" id="A0A0A8ZY22"/>
<accession>A0A0A8ZY22</accession>
<sequence length="18" mass="1839">MRPPARAEIAAAGRNSGN</sequence>